<dbReference type="PANTHER" id="PTHR15040">
    <property type="entry name" value="DERMATOPONTIN-RELATED"/>
    <property type="match status" value="1"/>
</dbReference>
<evidence type="ECO:0008006" key="7">
    <source>
        <dbReference type="Google" id="ProtNLM"/>
    </source>
</evidence>
<protein>
    <recommendedName>
        <fullName evidence="7">Dermatopontin</fullName>
    </recommendedName>
</protein>
<proteinExistence type="inferred from homology"/>
<accession>A0A7J6D6G7</accession>
<comment type="subcellular location">
    <subcellularLocation>
        <location evidence="1">Secreted</location>
    </subcellularLocation>
</comment>
<organism evidence="5 6">
    <name type="scientific">Onychostoma macrolepis</name>
    <dbReference type="NCBI Taxonomy" id="369639"/>
    <lineage>
        <taxon>Eukaryota</taxon>
        <taxon>Metazoa</taxon>
        <taxon>Chordata</taxon>
        <taxon>Craniata</taxon>
        <taxon>Vertebrata</taxon>
        <taxon>Euteleostomi</taxon>
        <taxon>Actinopterygii</taxon>
        <taxon>Neopterygii</taxon>
        <taxon>Teleostei</taxon>
        <taxon>Ostariophysi</taxon>
        <taxon>Cypriniformes</taxon>
        <taxon>Cyprinidae</taxon>
        <taxon>Acrossocheilinae</taxon>
        <taxon>Onychostoma</taxon>
    </lineage>
</organism>
<comment type="caution">
    <text evidence="5">The sequence shown here is derived from an EMBL/GenBank/DDBJ whole genome shotgun (WGS) entry which is preliminary data.</text>
</comment>
<dbReference type="GO" id="GO:0031012">
    <property type="term" value="C:extracellular matrix"/>
    <property type="evidence" value="ECO:0007669"/>
    <property type="project" value="TreeGrafter"/>
</dbReference>
<evidence type="ECO:0000256" key="3">
    <source>
        <dbReference type="ARBA" id="ARBA00022525"/>
    </source>
</evidence>
<evidence type="ECO:0000256" key="2">
    <source>
        <dbReference type="ARBA" id="ARBA00008712"/>
    </source>
</evidence>
<keyword evidence="6" id="KW-1185">Reference proteome</keyword>
<dbReference type="Proteomes" id="UP000579812">
    <property type="component" value="Unassembled WGS sequence"/>
</dbReference>
<dbReference type="GO" id="GO:0030199">
    <property type="term" value="P:collagen fibril organization"/>
    <property type="evidence" value="ECO:0007669"/>
    <property type="project" value="TreeGrafter"/>
</dbReference>
<name>A0A7J6D6G7_9TELE</name>
<gene>
    <name evidence="5" type="ORF">G5714_005064</name>
</gene>
<dbReference type="Pfam" id="PF14704">
    <property type="entry name" value="DERM"/>
    <property type="match status" value="1"/>
</dbReference>
<reference evidence="5 6" key="1">
    <citation type="submission" date="2020-04" db="EMBL/GenBank/DDBJ databases">
        <title>Chromosome-level genome assembly of a cyprinid fish Onychostoma macrolepis by integration of Nanopore Sequencing, Bionano and Hi-C technology.</title>
        <authorList>
            <person name="Wang D."/>
        </authorList>
    </citation>
    <scope>NUCLEOTIDE SEQUENCE [LARGE SCALE GENOMIC DNA]</scope>
    <source>
        <strain evidence="5">SWU-2019</strain>
        <tissue evidence="5">Muscle</tissue>
    </source>
</reference>
<dbReference type="GO" id="GO:0005615">
    <property type="term" value="C:extracellular space"/>
    <property type="evidence" value="ECO:0007669"/>
    <property type="project" value="TreeGrafter"/>
</dbReference>
<dbReference type="PANTHER" id="PTHR15040:SF3">
    <property type="entry name" value="SI:DKEY-14D8.6-RELATED"/>
    <property type="match status" value="1"/>
</dbReference>
<dbReference type="AlphaFoldDB" id="A0A7J6D6G7"/>
<comment type="similarity">
    <text evidence="2">Belongs to the dermatopontin family.</text>
</comment>
<evidence type="ECO:0000256" key="4">
    <source>
        <dbReference type="ARBA" id="ARBA00023157"/>
    </source>
</evidence>
<dbReference type="EMBL" id="JAAMOB010000004">
    <property type="protein sequence ID" value="KAF4114841.1"/>
    <property type="molecule type" value="Genomic_DNA"/>
</dbReference>
<evidence type="ECO:0000256" key="1">
    <source>
        <dbReference type="ARBA" id="ARBA00004613"/>
    </source>
</evidence>
<keyword evidence="3" id="KW-0964">Secreted</keyword>
<evidence type="ECO:0000313" key="6">
    <source>
        <dbReference type="Proteomes" id="UP000579812"/>
    </source>
</evidence>
<keyword evidence="4" id="KW-1015">Disulfide bond</keyword>
<sequence>MKCRNTACLFLRNHLEVISLNDAMRRAAVFLLLTGLLANGQEPLWDNSYDQPVDFNCPAGQTISYIKSEHHNHYEDRLWEFGCKNTFGSGTECFMSPYVNNFDQTFTYTCPTNSIVAGISSYHSDHHEDRRWQFYCCRKKGYCTSNCQWTTYVNWFDEAFQWTTPSSHYLVGAESFHDNKYEDRRWKYKYCTKVQC</sequence>
<dbReference type="InterPro" id="IPR026645">
    <property type="entry name" value="Dermatopontin"/>
</dbReference>
<evidence type="ECO:0000313" key="5">
    <source>
        <dbReference type="EMBL" id="KAF4114841.1"/>
    </source>
</evidence>